<feature type="compositionally biased region" description="Polar residues" evidence="1">
    <location>
        <begin position="38"/>
        <end position="50"/>
    </location>
</feature>
<dbReference type="AlphaFoldDB" id="A0A9P3HJ59"/>
<sequence>MTSPLPPGQITRMVMPPMVRRGEAPQKDQARSSHPVRTAQSTAAAGSSNPRALMPRVVNSPVEQDTVIEAGMVNLINSPARVEAPRVEVLQGSKTDWEVIDALLPDIRRGFKQKDSDKTESKADEESARLLIAQTLLRKDKMTREEQLTSMSWADQYSSSTQEALRKAVGEFQHRDDAAVRYWELYCKNQGFEDGSNFTVMKTFRYVSEYIAPLICHNVGQGQKSSAADVFYRPLEVLARQTAGESSARPNLRHNSRITQSPPPSSIGMSDSLVDTASKKSSPAIGSTSNSAGSVRKWSSPTGTGEPTLSDTAMDHLILNDNPSTDLSEIGMDIDTPQTLSTSSKVIFSTTISGLSNPASNSLLSASKAEQTSITLVRSQETQPQTGAEPTSSVEVAQETTTLNQIPTAVNRLNPVEERSLEDVLCPTQMIPPIPWFTGRRPLYDPPSHRLDPHLKTVKDVLWEYRVGFLLGAGVPRPRYVKVVPPRWPSIKDLCKNFEYQWVHPDDVPLLKSRLAIVKMYLIYTEVDNLAVMEAIQKLETLRGNDDLLALGNKLTKIVKNRFLAGSADNLRYSELPYIPDKEPLTGSANDFYQGTPRSEEGPIWFSSYGAKGDFTERGPLRHPTMVYFPDLEITSIEKIWFEWHQKLTHLQGRDRSYWELPGSSERHYLEFCLRKQIVLSICEGLRIGSVAKVQYAFIELAAKQQTPENRLVGFGDATDFRTAVFVHKAASENEVRAQMRRATAEAKAKKREEAQADAKLTGPERKQKQKSLRVKRLQYVKGLIQEDLKSRIAAAKQREAALEAEQQQRQMARIRKMVRQNQQAMEAERRAESDQKRKEKSVAKGTRVKVEAVETRLLV</sequence>
<dbReference type="Proteomes" id="UP000827284">
    <property type="component" value="Unassembled WGS sequence"/>
</dbReference>
<comment type="caution">
    <text evidence="2">The sequence shown here is derived from an EMBL/GenBank/DDBJ whole genome shotgun (WGS) entry which is preliminary data.</text>
</comment>
<name>A0A9P3HJ59_9FUNG</name>
<evidence type="ECO:0000256" key="1">
    <source>
        <dbReference type="SAM" id="MobiDB-lite"/>
    </source>
</evidence>
<evidence type="ECO:0000313" key="2">
    <source>
        <dbReference type="EMBL" id="GJJ77252.1"/>
    </source>
</evidence>
<feature type="region of interest" description="Disordered" evidence="1">
    <location>
        <begin position="817"/>
        <end position="847"/>
    </location>
</feature>
<reference evidence="2" key="2">
    <citation type="journal article" date="2022" name="Microbiol. Resour. Announc.">
        <title>Whole-Genome Sequence of Entomortierella parvispora E1425, a Mucoromycotan Fungus Associated with Burkholderiaceae-Related Endosymbiotic Bacteria.</title>
        <authorList>
            <person name="Herlambang A."/>
            <person name="Guo Y."/>
            <person name="Takashima Y."/>
            <person name="Narisawa K."/>
            <person name="Ohta H."/>
            <person name="Nishizawa T."/>
        </authorList>
    </citation>
    <scope>NUCLEOTIDE SEQUENCE</scope>
    <source>
        <strain evidence="2">E1425</strain>
    </source>
</reference>
<protein>
    <submittedName>
        <fullName evidence="2">Uncharacterized protein</fullName>
    </submittedName>
</protein>
<feature type="compositionally biased region" description="Basic and acidic residues" evidence="1">
    <location>
        <begin position="827"/>
        <end position="847"/>
    </location>
</feature>
<feature type="compositionally biased region" description="Polar residues" evidence="1">
    <location>
        <begin position="267"/>
        <end position="310"/>
    </location>
</feature>
<reference evidence="2" key="1">
    <citation type="submission" date="2021-11" db="EMBL/GenBank/DDBJ databases">
        <authorList>
            <person name="Herlambang A."/>
            <person name="Guo Y."/>
            <person name="Takashima Y."/>
            <person name="Nishizawa T."/>
        </authorList>
    </citation>
    <scope>NUCLEOTIDE SEQUENCE</scope>
    <source>
        <strain evidence="2">E1425</strain>
    </source>
</reference>
<organism evidence="2 3">
    <name type="scientific">Entomortierella parvispora</name>
    <dbReference type="NCBI Taxonomy" id="205924"/>
    <lineage>
        <taxon>Eukaryota</taxon>
        <taxon>Fungi</taxon>
        <taxon>Fungi incertae sedis</taxon>
        <taxon>Mucoromycota</taxon>
        <taxon>Mortierellomycotina</taxon>
        <taxon>Mortierellomycetes</taxon>
        <taxon>Mortierellales</taxon>
        <taxon>Mortierellaceae</taxon>
        <taxon>Entomortierella</taxon>
    </lineage>
</organism>
<feature type="region of interest" description="Disordered" evidence="1">
    <location>
        <begin position="242"/>
        <end position="310"/>
    </location>
</feature>
<feature type="compositionally biased region" description="Basic and acidic residues" evidence="1">
    <location>
        <begin position="22"/>
        <end position="31"/>
    </location>
</feature>
<keyword evidence="3" id="KW-1185">Reference proteome</keyword>
<feature type="compositionally biased region" description="Basic and acidic residues" evidence="1">
    <location>
        <begin position="742"/>
        <end position="767"/>
    </location>
</feature>
<dbReference type="EMBL" id="BQFW01000013">
    <property type="protein sequence ID" value="GJJ77252.1"/>
    <property type="molecule type" value="Genomic_DNA"/>
</dbReference>
<proteinExistence type="predicted"/>
<feature type="region of interest" description="Disordered" evidence="1">
    <location>
        <begin position="742"/>
        <end position="770"/>
    </location>
</feature>
<evidence type="ECO:0000313" key="3">
    <source>
        <dbReference type="Proteomes" id="UP000827284"/>
    </source>
</evidence>
<dbReference type="OrthoDB" id="10556289at2759"/>
<gene>
    <name evidence="2" type="ORF">EMPS_09611</name>
</gene>
<feature type="region of interest" description="Disordered" evidence="1">
    <location>
        <begin position="22"/>
        <end position="53"/>
    </location>
</feature>
<accession>A0A9P3HJ59</accession>